<name>A0A090S2D7_9VIBR</name>
<protein>
    <submittedName>
        <fullName evidence="1">DhnA-type fructose-1,6-bisphosphate aldolase and related enzymes</fullName>
    </submittedName>
</protein>
<dbReference type="AlphaFoldDB" id="A0A090S2D7"/>
<organism evidence="1 2">
    <name type="scientific">Vibrio maritimus</name>
    <dbReference type="NCBI Taxonomy" id="990268"/>
    <lineage>
        <taxon>Bacteria</taxon>
        <taxon>Pseudomonadati</taxon>
        <taxon>Pseudomonadota</taxon>
        <taxon>Gammaproteobacteria</taxon>
        <taxon>Vibrionales</taxon>
        <taxon>Vibrionaceae</taxon>
        <taxon>Vibrio</taxon>
    </lineage>
</organism>
<evidence type="ECO:0000313" key="2">
    <source>
        <dbReference type="Proteomes" id="UP000029228"/>
    </source>
</evidence>
<keyword evidence="2" id="KW-1185">Reference proteome</keyword>
<dbReference type="EMBL" id="BBMR01000007">
    <property type="protein sequence ID" value="GAL20943.1"/>
    <property type="molecule type" value="Genomic_DNA"/>
</dbReference>
<gene>
    <name evidence="1" type="ORF">JCM19235_218</name>
</gene>
<accession>A0A090S2D7</accession>
<comment type="caution">
    <text evidence="1">The sequence shown here is derived from an EMBL/GenBank/DDBJ whole genome shotgun (WGS) entry which is preliminary data.</text>
</comment>
<dbReference type="Proteomes" id="UP000029228">
    <property type="component" value="Unassembled WGS sequence"/>
</dbReference>
<evidence type="ECO:0000313" key="1">
    <source>
        <dbReference type="EMBL" id="GAL20943.1"/>
    </source>
</evidence>
<reference evidence="1 2" key="2">
    <citation type="submission" date="2014-09" db="EMBL/GenBank/DDBJ databases">
        <authorList>
            <consortium name="NBRP consortium"/>
            <person name="Sawabe T."/>
            <person name="Meirelles P."/>
            <person name="Nakanishi M."/>
            <person name="Sayaka M."/>
            <person name="Hattori M."/>
            <person name="Ohkuma M."/>
        </authorList>
    </citation>
    <scope>NUCLEOTIDE SEQUENCE [LARGE SCALE GENOMIC DNA]</scope>
    <source>
        <strain evidence="2">JCM19235</strain>
    </source>
</reference>
<proteinExistence type="predicted"/>
<reference evidence="1 2" key="1">
    <citation type="submission" date="2014-09" db="EMBL/GenBank/DDBJ databases">
        <title>Vibrio maritimus JCM 19235. (C45) whole genome shotgun sequence.</title>
        <authorList>
            <person name="Sawabe T."/>
            <person name="Meirelles P."/>
            <person name="Nakanishi M."/>
            <person name="Sayaka M."/>
            <person name="Hattori M."/>
            <person name="Ohkuma M."/>
        </authorList>
    </citation>
    <scope>NUCLEOTIDE SEQUENCE [LARGE SCALE GENOMIC DNA]</scope>
    <source>
        <strain evidence="2">JCM19235</strain>
    </source>
</reference>
<sequence>MEKSMYLTSKVRMNRLFKQGRCLDVAIDTACATSLHF</sequence>